<accession>A0A4C1YMN6</accession>
<keyword evidence="2" id="KW-1185">Reference proteome</keyword>
<evidence type="ECO:0000313" key="2">
    <source>
        <dbReference type="Proteomes" id="UP000299102"/>
    </source>
</evidence>
<organism evidence="1 2">
    <name type="scientific">Eumeta variegata</name>
    <name type="common">Bagworm moth</name>
    <name type="synonym">Eumeta japonica</name>
    <dbReference type="NCBI Taxonomy" id="151549"/>
    <lineage>
        <taxon>Eukaryota</taxon>
        <taxon>Metazoa</taxon>
        <taxon>Ecdysozoa</taxon>
        <taxon>Arthropoda</taxon>
        <taxon>Hexapoda</taxon>
        <taxon>Insecta</taxon>
        <taxon>Pterygota</taxon>
        <taxon>Neoptera</taxon>
        <taxon>Endopterygota</taxon>
        <taxon>Lepidoptera</taxon>
        <taxon>Glossata</taxon>
        <taxon>Ditrysia</taxon>
        <taxon>Tineoidea</taxon>
        <taxon>Psychidae</taxon>
        <taxon>Oiketicinae</taxon>
        <taxon>Eumeta</taxon>
    </lineage>
</organism>
<comment type="caution">
    <text evidence="1">The sequence shown here is derived from an EMBL/GenBank/DDBJ whole genome shotgun (WGS) entry which is preliminary data.</text>
</comment>
<sequence>MVGGRFAGEKCSFVGSGRPVTPQRLRRVIRRIREVGNRTTGCEGYVWQRCPPVLARPSDLPLRRPRDTDILTSHSVTFIKDRTNYECSKLLYKDKNKKL</sequence>
<proteinExistence type="predicted"/>
<protein>
    <submittedName>
        <fullName evidence="1">Uncharacterized protein</fullName>
    </submittedName>
</protein>
<name>A0A4C1YMN6_EUMVA</name>
<dbReference type="Proteomes" id="UP000299102">
    <property type="component" value="Unassembled WGS sequence"/>
</dbReference>
<gene>
    <name evidence="1" type="ORF">EVAR_43511_1</name>
</gene>
<dbReference type="EMBL" id="BGZK01001254">
    <property type="protein sequence ID" value="GBP75605.1"/>
    <property type="molecule type" value="Genomic_DNA"/>
</dbReference>
<reference evidence="1 2" key="1">
    <citation type="journal article" date="2019" name="Commun. Biol.">
        <title>The bagworm genome reveals a unique fibroin gene that provides high tensile strength.</title>
        <authorList>
            <person name="Kono N."/>
            <person name="Nakamura H."/>
            <person name="Ohtoshi R."/>
            <person name="Tomita M."/>
            <person name="Numata K."/>
            <person name="Arakawa K."/>
        </authorList>
    </citation>
    <scope>NUCLEOTIDE SEQUENCE [LARGE SCALE GENOMIC DNA]</scope>
</reference>
<evidence type="ECO:0000313" key="1">
    <source>
        <dbReference type="EMBL" id="GBP75605.1"/>
    </source>
</evidence>
<dbReference type="AlphaFoldDB" id="A0A4C1YMN6"/>